<dbReference type="EMBL" id="LT906467">
    <property type="protein sequence ID" value="SNV85348.1"/>
    <property type="molecule type" value="Genomic_DNA"/>
</dbReference>
<dbReference type="PROSITE" id="PS00211">
    <property type="entry name" value="ABC_TRANSPORTER_1"/>
    <property type="match status" value="1"/>
</dbReference>
<dbReference type="InterPro" id="IPR027417">
    <property type="entry name" value="P-loop_NTPase"/>
</dbReference>
<dbReference type="SUPFAM" id="SSF52540">
    <property type="entry name" value="P-loop containing nucleoside triphosphate hydrolases"/>
    <property type="match status" value="1"/>
</dbReference>
<keyword evidence="6 12" id="KW-0067">ATP-binding</keyword>
<evidence type="ECO:0000256" key="9">
    <source>
        <dbReference type="ARBA" id="ARBA00023136"/>
    </source>
</evidence>
<keyword evidence="2" id="KW-0813">Transport</keyword>
<evidence type="ECO:0000256" key="4">
    <source>
        <dbReference type="ARBA" id="ARBA00022496"/>
    </source>
</evidence>
<keyword evidence="3" id="KW-1003">Cell membrane</keyword>
<dbReference type="InterPro" id="IPR051535">
    <property type="entry name" value="Siderophore_ABC-ATPase"/>
</dbReference>
<keyword evidence="5" id="KW-0547">Nucleotide-binding</keyword>
<evidence type="ECO:0000259" key="10">
    <source>
        <dbReference type="PROSITE" id="PS50893"/>
    </source>
</evidence>
<dbReference type="HOGENOM" id="CLU_000604_1_11_11"/>
<dbReference type="AlphaFoldDB" id="A0A076NQ95"/>
<accession>A0A076NQ95</accession>
<dbReference type="FunFam" id="3.40.50.300:FF:000134">
    <property type="entry name" value="Iron-enterobactin ABC transporter ATP-binding protein"/>
    <property type="match status" value="1"/>
</dbReference>
<evidence type="ECO:0000256" key="2">
    <source>
        <dbReference type="ARBA" id="ARBA00022448"/>
    </source>
</evidence>
<dbReference type="KEGG" id="cii:CIMIT_11100"/>
<reference evidence="11 13" key="1">
    <citation type="submission" date="2014-08" db="EMBL/GenBank/DDBJ databases">
        <title>Complete genome sequence of Corynebacterium imitans DSM 44264, isolated from a five-month-old boy with suspected pharyngeal diphtheria.</title>
        <authorList>
            <person name="Mollmann S."/>
            <person name="Albersmeier A."/>
            <person name="Ruckert C."/>
            <person name="Tauch A."/>
        </authorList>
    </citation>
    <scope>NUCLEOTIDE SEQUENCE [LARGE SCALE GENOMIC DNA]</scope>
    <source>
        <strain evidence="11 13">DSM 44264</strain>
    </source>
</reference>
<name>A0A076NQ95_9CORY</name>
<reference evidence="12 14" key="2">
    <citation type="submission" date="2017-06" db="EMBL/GenBank/DDBJ databases">
        <authorList>
            <consortium name="Pathogen Informatics"/>
        </authorList>
    </citation>
    <scope>NUCLEOTIDE SEQUENCE [LARGE SCALE GENOMIC DNA]</scope>
    <source>
        <strain evidence="12 14">NCTC13015</strain>
    </source>
</reference>
<keyword evidence="4" id="KW-0410">Iron transport</keyword>
<evidence type="ECO:0000313" key="12">
    <source>
        <dbReference type="EMBL" id="SNV85348.1"/>
    </source>
</evidence>
<sequence length="256" mass="27542">MMLQVRNLKVSYGATVIVDGIDLDVPQGGVTTIIGPNGCGKSTLLRATAGLIACDSGTVTLNGVDTAKLKRREIARQLAVLPQTPVAPEGLTVRDLVSRGRHPHQSWLRQASAEDARAVDAVMELTNIAEFADRPLERLSGGQRQRAWIAMVLAQDTPLVFLDEPTTYLDLSHSVEVLSLVRRLADQEGRTVLMVLHDLNLAARYSDQLIVMRCGEVRAVGAPAEVVTESLLSRVFDLPAVVASDPVSGGPLVVPR</sequence>
<dbReference type="Pfam" id="PF00005">
    <property type="entry name" value="ABC_tran"/>
    <property type="match status" value="1"/>
</dbReference>
<organism evidence="11 13">
    <name type="scientific">Corynebacterium imitans</name>
    <dbReference type="NCBI Taxonomy" id="156978"/>
    <lineage>
        <taxon>Bacteria</taxon>
        <taxon>Bacillati</taxon>
        <taxon>Actinomycetota</taxon>
        <taxon>Actinomycetes</taxon>
        <taxon>Mycobacteriales</taxon>
        <taxon>Corynebacteriaceae</taxon>
        <taxon>Corynebacterium</taxon>
    </lineage>
</organism>
<evidence type="ECO:0000256" key="5">
    <source>
        <dbReference type="ARBA" id="ARBA00022741"/>
    </source>
</evidence>
<dbReference type="STRING" id="156978.CIMIT_11100"/>
<evidence type="ECO:0000256" key="8">
    <source>
        <dbReference type="ARBA" id="ARBA00023065"/>
    </source>
</evidence>
<evidence type="ECO:0000256" key="3">
    <source>
        <dbReference type="ARBA" id="ARBA00022475"/>
    </source>
</evidence>
<dbReference type="InterPro" id="IPR003593">
    <property type="entry name" value="AAA+_ATPase"/>
</dbReference>
<evidence type="ECO:0000256" key="1">
    <source>
        <dbReference type="ARBA" id="ARBA00004202"/>
    </source>
</evidence>
<keyword evidence="9" id="KW-0472">Membrane</keyword>
<dbReference type="Proteomes" id="UP000215374">
    <property type="component" value="Chromosome 1"/>
</dbReference>
<dbReference type="RefSeq" id="WP_038592897.1">
    <property type="nucleotide sequence ID" value="NZ_CP009211.1"/>
</dbReference>
<dbReference type="PANTHER" id="PTHR42771:SF2">
    <property type="entry name" value="IRON(3+)-HYDROXAMATE IMPORT ATP-BINDING PROTEIN FHUC"/>
    <property type="match status" value="1"/>
</dbReference>
<evidence type="ECO:0000313" key="11">
    <source>
        <dbReference type="EMBL" id="AIJ34356.1"/>
    </source>
</evidence>
<dbReference type="InterPro" id="IPR003439">
    <property type="entry name" value="ABC_transporter-like_ATP-bd"/>
</dbReference>
<dbReference type="GO" id="GO:0005886">
    <property type="term" value="C:plasma membrane"/>
    <property type="evidence" value="ECO:0007669"/>
    <property type="project" value="UniProtKB-SubCell"/>
</dbReference>
<dbReference type="SMART" id="SM00382">
    <property type="entry name" value="AAA"/>
    <property type="match status" value="1"/>
</dbReference>
<proteinExistence type="predicted"/>
<feature type="domain" description="ABC transporter" evidence="10">
    <location>
        <begin position="3"/>
        <end position="239"/>
    </location>
</feature>
<dbReference type="GO" id="GO:0005524">
    <property type="term" value="F:ATP binding"/>
    <property type="evidence" value="ECO:0007669"/>
    <property type="project" value="UniProtKB-KW"/>
</dbReference>
<dbReference type="EMBL" id="CP009211">
    <property type="protein sequence ID" value="AIJ34356.1"/>
    <property type="molecule type" value="Genomic_DNA"/>
</dbReference>
<dbReference type="OrthoDB" id="3579586at2"/>
<dbReference type="CDD" id="cd03214">
    <property type="entry name" value="ABC_Iron-Siderophores_B12_Hemin"/>
    <property type="match status" value="1"/>
</dbReference>
<dbReference type="PANTHER" id="PTHR42771">
    <property type="entry name" value="IRON(3+)-HYDROXAMATE IMPORT ATP-BINDING PROTEIN FHUC"/>
    <property type="match status" value="1"/>
</dbReference>
<evidence type="ECO:0000313" key="14">
    <source>
        <dbReference type="Proteomes" id="UP000215374"/>
    </source>
</evidence>
<dbReference type="eggNOG" id="COG1120">
    <property type="taxonomic scope" value="Bacteria"/>
</dbReference>
<keyword evidence="7" id="KW-0408">Iron</keyword>
<evidence type="ECO:0000313" key="13">
    <source>
        <dbReference type="Proteomes" id="UP000028780"/>
    </source>
</evidence>
<evidence type="ECO:0000256" key="7">
    <source>
        <dbReference type="ARBA" id="ARBA00023004"/>
    </source>
</evidence>
<dbReference type="InterPro" id="IPR017871">
    <property type="entry name" value="ABC_transporter-like_CS"/>
</dbReference>
<comment type="subcellular location">
    <subcellularLocation>
        <location evidence="1">Cell membrane</location>
        <topology evidence="1">Peripheral membrane protein</topology>
    </subcellularLocation>
</comment>
<keyword evidence="13" id="KW-1185">Reference proteome</keyword>
<dbReference type="PROSITE" id="PS50893">
    <property type="entry name" value="ABC_TRANSPORTER_2"/>
    <property type="match status" value="1"/>
</dbReference>
<dbReference type="GO" id="GO:0016887">
    <property type="term" value="F:ATP hydrolysis activity"/>
    <property type="evidence" value="ECO:0007669"/>
    <property type="project" value="InterPro"/>
</dbReference>
<dbReference type="GO" id="GO:0006826">
    <property type="term" value="P:iron ion transport"/>
    <property type="evidence" value="ECO:0007669"/>
    <property type="project" value="UniProtKB-KW"/>
</dbReference>
<dbReference type="Proteomes" id="UP000028780">
    <property type="component" value="Chromosome"/>
</dbReference>
<evidence type="ECO:0000256" key="6">
    <source>
        <dbReference type="ARBA" id="ARBA00022840"/>
    </source>
</evidence>
<gene>
    <name evidence="12" type="primary">fhuA</name>
    <name evidence="11" type="ORF">CIMIT_11100</name>
    <name evidence="12" type="ORF">SAMEA4535761_02277</name>
</gene>
<dbReference type="Gene3D" id="3.40.50.300">
    <property type="entry name" value="P-loop containing nucleotide triphosphate hydrolases"/>
    <property type="match status" value="1"/>
</dbReference>
<keyword evidence="8" id="KW-0406">Ion transport</keyword>
<protein>
    <submittedName>
        <fullName evidence="11 12">ABC transporter</fullName>
    </submittedName>
</protein>